<dbReference type="Pfam" id="PF10332">
    <property type="entry name" value="DUF2418"/>
    <property type="match status" value="1"/>
</dbReference>
<evidence type="ECO:0000256" key="9">
    <source>
        <dbReference type="SAM" id="Phobius"/>
    </source>
</evidence>
<sequence length="511" mass="58871">MSLRISKDVSVSVNTADSLPEDDGFDGAEGDNRSWFSVILGLFNTHPSDWHIALNEAIETIDWDSKSVTLAQPLGNFFTFVFYVVRLLQINLIKPNLHRINEKTDHFDLLKSEMLKKYEYLYQFTQDQNQSVGNVYDRFLGRLGKLFDICIVLLIFTNGFIAYKFFFGDFKMYCLFYLRKGSHLKNVTKGSLQKLGQDDDDGSLWSSLRRFWNGEKGREENNNDKEDDDDDVYYKLFKWTPSQFITIFFVSFAPTAVAFLLFTEVSFLTVIAVIFHQWILHRLVVDCYGNRLVHESAIASANLAEVEAKFIKPRMSKKVQDVAIDCTPHGDGVTKFHPALTVNRSHIFQTHSLTGDLITETFNPLTKEFEDLKMQEATHNVVGAMPHIAEDLFHKDPYWHQRNTFMRDAVHRPYFNSREVSPTRFHPSRISPRPGQYSPLVSSTSGMSTPLMRPDRSPYLNTRPSLGEREELFRRGNSRSPVRQPVESVKSMERSFNSQSPIKKYNGDSDA</sequence>
<dbReference type="Proteomes" id="UP000187013">
    <property type="component" value="Unassembled WGS sequence"/>
</dbReference>
<comment type="caution">
    <text evidence="10">The sequence shown here is derived from an EMBL/GenBank/DDBJ whole genome shotgun (WGS) entry which is preliminary data.</text>
</comment>
<dbReference type="PANTHER" id="PTHR28293:SF1">
    <property type="entry name" value="NUCLEAR RIM PROTEIN 1"/>
    <property type="match status" value="1"/>
</dbReference>
<comment type="function">
    <text evidence="7">Member of a perinuclear network that controls recombination at multiple loci to maintain genome stability. Required for rDNA repeat stability.</text>
</comment>
<feature type="region of interest" description="Disordered" evidence="8">
    <location>
        <begin position="420"/>
        <end position="511"/>
    </location>
</feature>
<evidence type="ECO:0000256" key="3">
    <source>
        <dbReference type="ARBA" id="ARBA00018310"/>
    </source>
</evidence>
<evidence type="ECO:0000256" key="5">
    <source>
        <dbReference type="ARBA" id="ARBA00022989"/>
    </source>
</evidence>
<dbReference type="AlphaFoldDB" id="A0A1Q3A7Z1"/>
<dbReference type="InterPro" id="IPR018819">
    <property type="entry name" value="Nur1/Mug154"/>
</dbReference>
<gene>
    <name evidence="10" type="ORF">ZYGR_0AF02490</name>
</gene>
<organism evidence="10 11">
    <name type="scientific">Zygosaccharomyces rouxii</name>
    <dbReference type="NCBI Taxonomy" id="4956"/>
    <lineage>
        <taxon>Eukaryota</taxon>
        <taxon>Fungi</taxon>
        <taxon>Dikarya</taxon>
        <taxon>Ascomycota</taxon>
        <taxon>Saccharomycotina</taxon>
        <taxon>Saccharomycetes</taxon>
        <taxon>Saccharomycetales</taxon>
        <taxon>Saccharomycetaceae</taxon>
        <taxon>Zygosaccharomyces</taxon>
    </lineage>
</organism>
<name>A0A1Q3A7Z1_ZYGRO</name>
<keyword evidence="6 9" id="KW-0472">Membrane</keyword>
<evidence type="ECO:0000256" key="6">
    <source>
        <dbReference type="ARBA" id="ARBA00023136"/>
    </source>
</evidence>
<dbReference type="EMBL" id="BDGX01000032">
    <property type="protein sequence ID" value="GAV51778.1"/>
    <property type="molecule type" value="Genomic_DNA"/>
</dbReference>
<accession>A0A1Q3A7Z1</accession>
<evidence type="ECO:0000313" key="11">
    <source>
        <dbReference type="Proteomes" id="UP000187013"/>
    </source>
</evidence>
<evidence type="ECO:0000256" key="4">
    <source>
        <dbReference type="ARBA" id="ARBA00022692"/>
    </source>
</evidence>
<feature type="compositionally biased region" description="Polar residues" evidence="8">
    <location>
        <begin position="439"/>
        <end position="448"/>
    </location>
</feature>
<comment type="similarity">
    <text evidence="2">Belongs to the NUR1 family.</text>
</comment>
<evidence type="ECO:0000256" key="1">
    <source>
        <dbReference type="ARBA" id="ARBA00004232"/>
    </source>
</evidence>
<reference evidence="10 11" key="1">
    <citation type="submission" date="2016-08" db="EMBL/GenBank/DDBJ databases">
        <title>Draft genome sequence of allopolyploid Zygosaccharomyces rouxii.</title>
        <authorList>
            <person name="Watanabe J."/>
            <person name="Uehara K."/>
            <person name="Mogi Y."/>
            <person name="Tsukioka Y."/>
        </authorList>
    </citation>
    <scope>NUCLEOTIDE SEQUENCE [LARGE SCALE GENOMIC DNA]</scope>
    <source>
        <strain evidence="10 11">NBRC 110957</strain>
    </source>
</reference>
<dbReference type="GO" id="GO:0031965">
    <property type="term" value="C:nuclear membrane"/>
    <property type="evidence" value="ECO:0007669"/>
    <property type="project" value="UniProtKB-SubCell"/>
</dbReference>
<evidence type="ECO:0000256" key="8">
    <source>
        <dbReference type="SAM" id="MobiDB-lite"/>
    </source>
</evidence>
<proteinExistence type="inferred from homology"/>
<evidence type="ECO:0000256" key="7">
    <source>
        <dbReference type="ARBA" id="ARBA00024979"/>
    </source>
</evidence>
<keyword evidence="5 9" id="KW-1133">Transmembrane helix</keyword>
<dbReference type="OrthoDB" id="3363151at2759"/>
<dbReference type="GO" id="GO:0043007">
    <property type="term" value="P:maintenance of rDNA"/>
    <property type="evidence" value="ECO:0007669"/>
    <property type="project" value="TreeGrafter"/>
</dbReference>
<evidence type="ECO:0000256" key="2">
    <source>
        <dbReference type="ARBA" id="ARBA00007900"/>
    </source>
</evidence>
<keyword evidence="4 9" id="KW-0812">Transmembrane</keyword>
<dbReference type="GO" id="GO:0007096">
    <property type="term" value="P:regulation of exit from mitosis"/>
    <property type="evidence" value="ECO:0007669"/>
    <property type="project" value="TreeGrafter"/>
</dbReference>
<feature type="transmembrane region" description="Helical" evidence="9">
    <location>
        <begin position="244"/>
        <end position="275"/>
    </location>
</feature>
<evidence type="ECO:0000313" key="10">
    <source>
        <dbReference type="EMBL" id="GAV51778.1"/>
    </source>
</evidence>
<protein>
    <recommendedName>
        <fullName evidence="3">Nuclear rim protein 1</fullName>
    </recommendedName>
</protein>
<dbReference type="PANTHER" id="PTHR28293">
    <property type="entry name" value="NUCLEAR RIM PROTEIN 1"/>
    <property type="match status" value="1"/>
</dbReference>
<feature type="transmembrane region" description="Helical" evidence="9">
    <location>
        <begin position="146"/>
        <end position="166"/>
    </location>
</feature>
<comment type="subcellular location">
    <subcellularLocation>
        <location evidence="1">Nucleus membrane</location>
        <topology evidence="1">Multi-pass membrane protein</topology>
    </subcellularLocation>
</comment>